<evidence type="ECO:0000313" key="6">
    <source>
        <dbReference type="Proteomes" id="UP000298602"/>
    </source>
</evidence>
<feature type="modified residue" description="4-aspartylphosphate" evidence="3">
    <location>
        <position position="52"/>
    </location>
</feature>
<dbReference type="PANTHER" id="PTHR44591:SF14">
    <property type="entry name" value="PROTEIN PILG"/>
    <property type="match status" value="1"/>
</dbReference>
<dbReference type="CDD" id="cd00156">
    <property type="entry name" value="REC"/>
    <property type="match status" value="1"/>
</dbReference>
<protein>
    <submittedName>
        <fullName evidence="5">Response regulator</fullName>
    </submittedName>
</protein>
<dbReference type="InterPro" id="IPR011006">
    <property type="entry name" value="CheY-like_superfamily"/>
</dbReference>
<keyword evidence="6" id="KW-1185">Reference proteome</keyword>
<sequence length="117" mass="12837">MRKILIIEDDDGLRDLLHSYLEESGFAVVEAADGLEGLEKISGELFDLMIVDVMLPYVSGIGLVKIAKGRHPETPVICITGYGNSPEKLAEEEHADRVLSKPFDLKELAQAISELLS</sequence>
<dbReference type="SUPFAM" id="SSF52172">
    <property type="entry name" value="CheY-like"/>
    <property type="match status" value="1"/>
</dbReference>
<dbReference type="Gene3D" id="3.40.50.2300">
    <property type="match status" value="1"/>
</dbReference>
<dbReference type="KEGG" id="dax:FDQ92_01010"/>
<dbReference type="InterPro" id="IPR050595">
    <property type="entry name" value="Bact_response_regulator"/>
</dbReference>
<evidence type="ECO:0000313" key="5">
    <source>
        <dbReference type="EMBL" id="QCQ20899.1"/>
    </source>
</evidence>
<evidence type="ECO:0000259" key="4">
    <source>
        <dbReference type="PROSITE" id="PS50110"/>
    </source>
</evidence>
<reference evidence="5 6" key="1">
    <citation type="submission" date="2019-05" db="EMBL/GenBank/DDBJ databases">
        <title>The Complete Genome Sequence of the n-alkane-degrading Desulfoglaeba alkanexedens ALDC reveals multiple alkylsuccinate synthase gene clusters.</title>
        <authorList>
            <person name="Callaghan A.V."/>
            <person name="Davidova I.A."/>
            <person name="Duncan K.E."/>
            <person name="Morris B."/>
            <person name="McInerney M.J."/>
        </authorList>
    </citation>
    <scope>NUCLEOTIDE SEQUENCE [LARGE SCALE GENOMIC DNA]</scope>
    <source>
        <strain evidence="5 6">ALDC</strain>
    </source>
</reference>
<gene>
    <name evidence="5" type="ORF">FDQ92_01010</name>
</gene>
<dbReference type="Pfam" id="PF00072">
    <property type="entry name" value="Response_reg"/>
    <property type="match status" value="1"/>
</dbReference>
<dbReference type="PANTHER" id="PTHR44591">
    <property type="entry name" value="STRESS RESPONSE REGULATOR PROTEIN 1"/>
    <property type="match status" value="1"/>
</dbReference>
<evidence type="ECO:0000256" key="2">
    <source>
        <dbReference type="ARBA" id="ARBA00023012"/>
    </source>
</evidence>
<keyword evidence="2" id="KW-0902">Two-component regulatory system</keyword>
<keyword evidence="1 3" id="KW-0597">Phosphoprotein</keyword>
<dbReference type="SMART" id="SM00448">
    <property type="entry name" value="REC"/>
    <property type="match status" value="1"/>
</dbReference>
<dbReference type="Proteomes" id="UP000298602">
    <property type="component" value="Chromosome"/>
</dbReference>
<dbReference type="PROSITE" id="PS50110">
    <property type="entry name" value="RESPONSE_REGULATORY"/>
    <property type="match status" value="1"/>
</dbReference>
<organism evidence="5 6">
    <name type="scientific">Desulfoglaeba alkanexedens ALDC</name>
    <dbReference type="NCBI Taxonomy" id="980445"/>
    <lineage>
        <taxon>Bacteria</taxon>
        <taxon>Pseudomonadati</taxon>
        <taxon>Thermodesulfobacteriota</taxon>
        <taxon>Syntrophobacteria</taxon>
        <taxon>Syntrophobacterales</taxon>
        <taxon>Syntrophobacteraceae</taxon>
        <taxon>Desulfoglaeba</taxon>
    </lineage>
</organism>
<dbReference type="EMBL" id="CP040098">
    <property type="protein sequence ID" value="QCQ20899.1"/>
    <property type="molecule type" value="Genomic_DNA"/>
</dbReference>
<feature type="domain" description="Response regulatory" evidence="4">
    <location>
        <begin position="3"/>
        <end position="116"/>
    </location>
</feature>
<dbReference type="AlphaFoldDB" id="A0A4P8KZD7"/>
<dbReference type="InterPro" id="IPR001789">
    <property type="entry name" value="Sig_transdc_resp-reg_receiver"/>
</dbReference>
<name>A0A4P8KZD7_9BACT</name>
<evidence type="ECO:0000256" key="1">
    <source>
        <dbReference type="ARBA" id="ARBA00022553"/>
    </source>
</evidence>
<evidence type="ECO:0000256" key="3">
    <source>
        <dbReference type="PROSITE-ProRule" id="PRU00169"/>
    </source>
</evidence>
<proteinExistence type="predicted"/>
<dbReference type="RefSeq" id="WP_137422869.1">
    <property type="nucleotide sequence ID" value="NZ_CP040098.1"/>
</dbReference>
<dbReference type="GO" id="GO:0000160">
    <property type="term" value="P:phosphorelay signal transduction system"/>
    <property type="evidence" value="ECO:0007669"/>
    <property type="project" value="UniProtKB-KW"/>
</dbReference>
<accession>A0A4P8KZD7</accession>
<reference evidence="5 6" key="2">
    <citation type="submission" date="2019-05" db="EMBL/GenBank/DDBJ databases">
        <authorList>
            <person name="Suflita J.M."/>
            <person name="Marks C.R."/>
        </authorList>
    </citation>
    <scope>NUCLEOTIDE SEQUENCE [LARGE SCALE GENOMIC DNA]</scope>
    <source>
        <strain evidence="5 6">ALDC</strain>
    </source>
</reference>
<dbReference type="OrthoDB" id="9794815at2"/>